<proteinExistence type="inferred from homology"/>
<evidence type="ECO:0000256" key="5">
    <source>
        <dbReference type="SAM" id="MobiDB-lite"/>
    </source>
</evidence>
<reference evidence="6 7" key="1">
    <citation type="submission" date="2018-03" db="EMBL/GenBank/DDBJ databases">
        <authorList>
            <person name="Keele B.F."/>
        </authorList>
    </citation>
    <scope>NUCLEOTIDE SEQUENCE [LARGE SCALE GENOMIC DNA]</scope>
    <source>
        <strain evidence="6 7">IB-3</strain>
    </source>
</reference>
<evidence type="ECO:0000256" key="1">
    <source>
        <dbReference type="ARBA" id="ARBA00006639"/>
    </source>
</evidence>
<feature type="region of interest" description="Disordered" evidence="5">
    <location>
        <begin position="20"/>
        <end position="52"/>
    </location>
</feature>
<dbReference type="EMBL" id="PYXZ01000001">
    <property type="protein sequence ID" value="PUA82958.1"/>
    <property type="molecule type" value="Genomic_DNA"/>
</dbReference>
<comment type="caution">
    <text evidence="6">The sequence shown here is derived from an EMBL/GenBank/DDBJ whole genome shotgun (WGS) entry which is preliminary data.</text>
</comment>
<dbReference type="Pfam" id="PF10759">
    <property type="entry name" value="BPA"/>
    <property type="match status" value="1"/>
</dbReference>
<evidence type="ECO:0000313" key="7">
    <source>
        <dbReference type="Proteomes" id="UP000244867"/>
    </source>
</evidence>
<dbReference type="Proteomes" id="UP000244867">
    <property type="component" value="Unassembled WGS sequence"/>
</dbReference>
<comment type="subunit">
    <text evidence="2">Forms a homooligomeric, either hexameric or heptameric, ring-like structure which stacks co-axially with the proteasomal alpha-rings.</text>
</comment>
<sequence>MTDQPQPEQESTEEQIVVVGPDGQPVGTIPASALPAGLVGGQGDDGDDEQEGERHITELVEQPAKVMRIGSMIRQLLEEVKAAPLDEASRNRLKEIHQASIKELEAGLAPELVEELERLSLPFTEEGTPSESELRIAQAQLVGWLEGLFHGIQTAIYAQQMAARGQLEQIRKALPGMAAAQQGHHDPGPTPQGMPTMPTQDSPESGGSGGMYL</sequence>
<organism evidence="6 7">
    <name type="scientific">Nocardioides currus</name>
    <dbReference type="NCBI Taxonomy" id="2133958"/>
    <lineage>
        <taxon>Bacteria</taxon>
        <taxon>Bacillati</taxon>
        <taxon>Actinomycetota</taxon>
        <taxon>Actinomycetes</taxon>
        <taxon>Propionibacteriales</taxon>
        <taxon>Nocardioidaceae</taxon>
        <taxon>Nocardioides</taxon>
    </lineage>
</organism>
<dbReference type="RefSeq" id="WP_108343144.1">
    <property type="nucleotide sequence ID" value="NZ_PYXZ01000001.1"/>
</dbReference>
<keyword evidence="4" id="KW-0647">Proteasome</keyword>
<evidence type="ECO:0000313" key="6">
    <source>
        <dbReference type="EMBL" id="PUA82958.1"/>
    </source>
</evidence>
<protein>
    <recommendedName>
        <fullName evidence="3">Bacterial proteasome activator</fullName>
    </recommendedName>
</protein>
<dbReference type="AlphaFoldDB" id="A0A2R7Z2V9"/>
<name>A0A2R7Z2V9_9ACTN</name>
<evidence type="ECO:0000256" key="3">
    <source>
        <dbReference type="ARBA" id="ARBA00014831"/>
    </source>
</evidence>
<comment type="similarity">
    <text evidence="1">Belongs to the Bpa family.</text>
</comment>
<dbReference type="GO" id="GO:0000502">
    <property type="term" value="C:proteasome complex"/>
    <property type="evidence" value="ECO:0007669"/>
    <property type="project" value="UniProtKB-KW"/>
</dbReference>
<dbReference type="InterPro" id="IPR019695">
    <property type="entry name" value="Proteasome_act"/>
</dbReference>
<dbReference type="OrthoDB" id="5189298at2"/>
<keyword evidence="7" id="KW-1185">Reference proteome</keyword>
<feature type="compositionally biased region" description="Low complexity" evidence="5">
    <location>
        <begin position="191"/>
        <end position="200"/>
    </location>
</feature>
<evidence type="ECO:0000256" key="2">
    <source>
        <dbReference type="ARBA" id="ARBA00011402"/>
    </source>
</evidence>
<gene>
    <name evidence="6" type="ORF">C7S10_04540</name>
</gene>
<accession>A0A2R7Z2V9</accession>
<dbReference type="GO" id="GO:0061136">
    <property type="term" value="P:regulation of proteasomal protein catabolic process"/>
    <property type="evidence" value="ECO:0007669"/>
    <property type="project" value="InterPro"/>
</dbReference>
<evidence type="ECO:0000256" key="4">
    <source>
        <dbReference type="ARBA" id="ARBA00022942"/>
    </source>
</evidence>
<feature type="region of interest" description="Disordered" evidence="5">
    <location>
        <begin position="176"/>
        <end position="213"/>
    </location>
</feature>